<dbReference type="Proteomes" id="UP001165160">
    <property type="component" value="Unassembled WGS sequence"/>
</dbReference>
<reference evidence="3" key="1">
    <citation type="journal article" date="2023" name="Commun. Biol.">
        <title>Genome analysis of Parmales, the sister group of diatoms, reveals the evolutionary specialization of diatoms from phago-mixotrophs to photoautotrophs.</title>
        <authorList>
            <person name="Ban H."/>
            <person name="Sato S."/>
            <person name="Yoshikawa S."/>
            <person name="Yamada K."/>
            <person name="Nakamura Y."/>
            <person name="Ichinomiya M."/>
            <person name="Sato N."/>
            <person name="Blanc-Mathieu R."/>
            <person name="Endo H."/>
            <person name="Kuwata A."/>
            <person name="Ogata H."/>
        </authorList>
    </citation>
    <scope>NUCLEOTIDE SEQUENCE [LARGE SCALE GENOMIC DNA]</scope>
    <source>
        <strain evidence="3">NIES 3699</strain>
    </source>
</reference>
<evidence type="ECO:0000313" key="2">
    <source>
        <dbReference type="EMBL" id="GMI15896.1"/>
    </source>
</evidence>
<sequence>MNNVDGIKEKNDNSESENNDSSGVSAAAARSTARMALKSGLKSGAVKTGTTTVAKAGVKAGAKQMAKSGATQAAKKSAVKIVQKAGVGKLPVKTIAKVADRGATLGDVADSLSVDSVKSEFKISGFSGAFRVLARGAMEFAKVTGLGIVAWEGYDFLLREWSEKSPPPIPVHFGAGAIAGSAHGSMSFALDRFAGNRVLPHYRVLHHGLSHAVLFGSYEYIKTGIENNVTHKLDNNENDEIGAEHAIGIGVAGGVAGVLSQVASSLVEPLEVKVTGSRPAIINRTEFATLRSAFLPGALGFMAFEYSKDFLMK</sequence>
<proteinExistence type="predicted"/>
<gene>
    <name evidence="2" type="ORF">TrVE_jg8835</name>
</gene>
<keyword evidence="3" id="KW-1185">Reference proteome</keyword>
<feature type="region of interest" description="Disordered" evidence="1">
    <location>
        <begin position="1"/>
        <end position="29"/>
    </location>
</feature>
<feature type="compositionally biased region" description="Low complexity" evidence="1">
    <location>
        <begin position="19"/>
        <end position="29"/>
    </location>
</feature>
<evidence type="ECO:0000256" key="1">
    <source>
        <dbReference type="SAM" id="MobiDB-lite"/>
    </source>
</evidence>
<dbReference type="EMBL" id="BRXX01000535">
    <property type="protein sequence ID" value="GMI15896.1"/>
    <property type="molecule type" value="Genomic_DNA"/>
</dbReference>
<comment type="caution">
    <text evidence="2">The sequence shown here is derived from an EMBL/GenBank/DDBJ whole genome shotgun (WGS) entry which is preliminary data.</text>
</comment>
<evidence type="ECO:0000313" key="3">
    <source>
        <dbReference type="Proteomes" id="UP001165160"/>
    </source>
</evidence>
<organism evidence="2 3">
    <name type="scientific">Triparma verrucosa</name>
    <dbReference type="NCBI Taxonomy" id="1606542"/>
    <lineage>
        <taxon>Eukaryota</taxon>
        <taxon>Sar</taxon>
        <taxon>Stramenopiles</taxon>
        <taxon>Ochrophyta</taxon>
        <taxon>Bolidophyceae</taxon>
        <taxon>Parmales</taxon>
        <taxon>Triparmaceae</taxon>
        <taxon>Triparma</taxon>
    </lineage>
</organism>
<feature type="compositionally biased region" description="Basic and acidic residues" evidence="1">
    <location>
        <begin position="1"/>
        <end position="13"/>
    </location>
</feature>
<protein>
    <submittedName>
        <fullName evidence="2">Uncharacterized protein</fullName>
    </submittedName>
</protein>
<name>A0A9W7FPX7_9STRA</name>
<accession>A0A9W7FPX7</accession>
<dbReference type="AlphaFoldDB" id="A0A9W7FPX7"/>